<feature type="domain" description="ABC transporter" evidence="10">
    <location>
        <begin position="337"/>
        <end position="570"/>
    </location>
</feature>
<dbReference type="GO" id="GO:0015421">
    <property type="term" value="F:ABC-type oligopeptide transporter activity"/>
    <property type="evidence" value="ECO:0007669"/>
    <property type="project" value="TreeGrafter"/>
</dbReference>
<evidence type="ECO:0000256" key="5">
    <source>
        <dbReference type="ARBA" id="ARBA00022741"/>
    </source>
</evidence>
<dbReference type="EMBL" id="CP003282">
    <property type="protein sequence ID" value="AFG37997.1"/>
    <property type="molecule type" value="Genomic_DNA"/>
</dbReference>
<gene>
    <name evidence="12" type="ordered locus">Spiaf_1946</name>
</gene>
<protein>
    <submittedName>
        <fullName evidence="12">ABC-type multidrug transport system, ATPase and permease component</fullName>
    </submittedName>
</protein>
<dbReference type="InterPro" id="IPR003593">
    <property type="entry name" value="AAA+_ATPase"/>
</dbReference>
<keyword evidence="6" id="KW-0067">ATP-binding</keyword>
<comment type="subcellular location">
    <subcellularLocation>
        <location evidence="1">Cell membrane</location>
        <topology evidence="1">Multi-pass membrane protein</topology>
    </subcellularLocation>
</comment>
<evidence type="ECO:0000256" key="1">
    <source>
        <dbReference type="ARBA" id="ARBA00004651"/>
    </source>
</evidence>
<dbReference type="InterPro" id="IPR003439">
    <property type="entry name" value="ABC_transporter-like_ATP-bd"/>
</dbReference>
<dbReference type="PROSITE" id="PS50929">
    <property type="entry name" value="ABC_TM1F"/>
    <property type="match status" value="1"/>
</dbReference>
<evidence type="ECO:0000313" key="13">
    <source>
        <dbReference type="Proteomes" id="UP000007383"/>
    </source>
</evidence>
<reference evidence="13" key="1">
    <citation type="journal article" date="2013" name="Stand. Genomic Sci.">
        <title>Complete genome sequence of the halophilic bacterium Spirochaeta africana type strain (Z-7692(T)) from the alkaline Lake Magadi in the East African Rift.</title>
        <authorList>
            <person name="Liolos K."/>
            <person name="Abt B."/>
            <person name="Scheuner C."/>
            <person name="Teshima H."/>
            <person name="Held B."/>
            <person name="Lapidus A."/>
            <person name="Nolan M."/>
            <person name="Lucas S."/>
            <person name="Deshpande S."/>
            <person name="Cheng J.F."/>
            <person name="Tapia R."/>
            <person name="Goodwin L.A."/>
            <person name="Pitluck S."/>
            <person name="Pagani I."/>
            <person name="Ivanova N."/>
            <person name="Mavromatis K."/>
            <person name="Mikhailova N."/>
            <person name="Huntemann M."/>
            <person name="Pati A."/>
            <person name="Chen A."/>
            <person name="Palaniappan K."/>
            <person name="Land M."/>
            <person name="Rohde M."/>
            <person name="Tindall B.J."/>
            <person name="Detter J.C."/>
            <person name="Goker M."/>
            <person name="Bristow J."/>
            <person name="Eisen J.A."/>
            <person name="Markowitz V."/>
            <person name="Hugenholtz P."/>
            <person name="Woyke T."/>
            <person name="Klenk H.P."/>
            <person name="Kyrpides N.C."/>
        </authorList>
    </citation>
    <scope>NUCLEOTIDE SEQUENCE</scope>
    <source>
        <strain evidence="13">ATCC 700263 / DSM 8902 / Z-7692</strain>
    </source>
</reference>
<evidence type="ECO:0000256" key="2">
    <source>
        <dbReference type="ARBA" id="ARBA00022448"/>
    </source>
</evidence>
<feature type="transmembrane region" description="Helical" evidence="9">
    <location>
        <begin position="59"/>
        <end position="77"/>
    </location>
</feature>
<dbReference type="PATRIC" id="fig|889378.3.peg.1933"/>
<keyword evidence="3" id="KW-1003">Cell membrane</keyword>
<dbReference type="RefSeq" id="WP_014455980.1">
    <property type="nucleotide sequence ID" value="NC_017098.1"/>
</dbReference>
<dbReference type="FunFam" id="3.40.50.300:FF:000221">
    <property type="entry name" value="Multidrug ABC transporter ATP-binding protein"/>
    <property type="match status" value="1"/>
</dbReference>
<dbReference type="Pfam" id="PF00005">
    <property type="entry name" value="ABC_tran"/>
    <property type="match status" value="1"/>
</dbReference>
<dbReference type="PANTHER" id="PTHR43394:SF1">
    <property type="entry name" value="ATP-BINDING CASSETTE SUB-FAMILY B MEMBER 10, MITOCHONDRIAL"/>
    <property type="match status" value="1"/>
</dbReference>
<dbReference type="InterPro" id="IPR039421">
    <property type="entry name" value="Type_1_exporter"/>
</dbReference>
<evidence type="ECO:0000256" key="4">
    <source>
        <dbReference type="ARBA" id="ARBA00022692"/>
    </source>
</evidence>
<dbReference type="STRING" id="889378.Spiaf_1946"/>
<dbReference type="InterPro" id="IPR011527">
    <property type="entry name" value="ABC1_TM_dom"/>
</dbReference>
<feature type="transmembrane region" description="Helical" evidence="9">
    <location>
        <begin position="17"/>
        <end position="39"/>
    </location>
</feature>
<organism evidence="12 13">
    <name type="scientific">Spirochaeta africana (strain ATCC 700263 / DSM 8902 / Z-7692)</name>
    <dbReference type="NCBI Taxonomy" id="889378"/>
    <lineage>
        <taxon>Bacteria</taxon>
        <taxon>Pseudomonadati</taxon>
        <taxon>Spirochaetota</taxon>
        <taxon>Spirochaetia</taxon>
        <taxon>Spirochaetales</taxon>
        <taxon>Spirochaetaceae</taxon>
        <taxon>Spirochaeta</taxon>
    </lineage>
</organism>
<feature type="transmembrane region" description="Helical" evidence="9">
    <location>
        <begin position="133"/>
        <end position="153"/>
    </location>
</feature>
<keyword evidence="4 9" id="KW-0812">Transmembrane</keyword>
<dbReference type="Gene3D" id="3.40.50.300">
    <property type="entry name" value="P-loop containing nucleotide triphosphate hydrolases"/>
    <property type="match status" value="1"/>
</dbReference>
<accession>H9UKF4</accession>
<dbReference type="AlphaFoldDB" id="H9UKF4"/>
<proteinExistence type="predicted"/>
<evidence type="ECO:0000256" key="8">
    <source>
        <dbReference type="ARBA" id="ARBA00023136"/>
    </source>
</evidence>
<dbReference type="eggNOG" id="COG1132">
    <property type="taxonomic scope" value="Bacteria"/>
</dbReference>
<evidence type="ECO:0000259" key="10">
    <source>
        <dbReference type="PROSITE" id="PS50893"/>
    </source>
</evidence>
<feature type="transmembrane region" description="Helical" evidence="9">
    <location>
        <begin position="281"/>
        <end position="300"/>
    </location>
</feature>
<sequence length="587" mass="65569">MKAYLTLLPYFRQYLRWYLVGSVALLVASGSQLLIPLFIRDAVDIIAFGDFTLQQLLRPLLFMMLAATAIVIGRLGWRFCIHGASRRIEGQLRSRLFSHLLRLSPAYYNRTSIGDLMARATNDMNAIRMASGMALVAAVDGVFMTIAILAILFAQAPQLAAYTIIPFPLITLFILSLGKIVGKLFRGVQDSFSQVSTQAQEVLSGISVVKSYAKQDRFIQRFADANWDYQQRNMRLVRIWGLFMPIITFLSGTTTLLLLRFGGEQVIIGSISPGTFVATLSYLQLLVWPMMGAGWLVNLIQRGAASLQRINEVLDTEPEICQPDNPRPLDTIEQIEIRNLNFHYSPQEPPVLQDISLTIPHGKTIGLLGRTGSGKSSLIQLLCRLYNPPPGTVLINGSDILQLDLQQLRARIGVVSQNSFLFSATLRDNIAFGVPGAPHPLLERVAGVATIDRDMQDFPRGWETPIGERGITLSGGQKQRTTIARALAVQPDVLIFDDALSAVDTETEENILERLFAERRGRTNIIISHRVSTLSHTDYIYVLDHGRILQHGTHRSLSRSAGLYRDIVLMQQLDRAHEDHPHHEDQQ</sequence>
<dbReference type="InterPro" id="IPR027417">
    <property type="entry name" value="P-loop_NTPase"/>
</dbReference>
<dbReference type="GO" id="GO:0016887">
    <property type="term" value="F:ATP hydrolysis activity"/>
    <property type="evidence" value="ECO:0007669"/>
    <property type="project" value="InterPro"/>
</dbReference>
<dbReference type="HOGENOM" id="CLU_000604_84_3_12"/>
<feature type="domain" description="ABC transmembrane type-1" evidence="11">
    <location>
        <begin position="19"/>
        <end position="302"/>
    </location>
</feature>
<evidence type="ECO:0000256" key="6">
    <source>
        <dbReference type="ARBA" id="ARBA00022840"/>
    </source>
</evidence>
<evidence type="ECO:0000313" key="12">
    <source>
        <dbReference type="EMBL" id="AFG37997.1"/>
    </source>
</evidence>
<keyword evidence="8 9" id="KW-0472">Membrane</keyword>
<keyword evidence="13" id="KW-1185">Reference proteome</keyword>
<dbReference type="Pfam" id="PF00664">
    <property type="entry name" value="ABC_membrane"/>
    <property type="match status" value="1"/>
</dbReference>
<evidence type="ECO:0000256" key="7">
    <source>
        <dbReference type="ARBA" id="ARBA00022989"/>
    </source>
</evidence>
<dbReference type="OrthoDB" id="341671at2"/>
<name>H9UKF4_SPIAZ</name>
<dbReference type="CDD" id="cd18541">
    <property type="entry name" value="ABC_6TM_TmrB_like"/>
    <property type="match status" value="1"/>
</dbReference>
<keyword evidence="7 9" id="KW-1133">Transmembrane helix</keyword>
<dbReference type="PANTHER" id="PTHR43394">
    <property type="entry name" value="ATP-DEPENDENT PERMEASE MDL1, MITOCHONDRIAL"/>
    <property type="match status" value="1"/>
</dbReference>
<keyword evidence="5" id="KW-0547">Nucleotide-binding</keyword>
<dbReference type="GO" id="GO:0005524">
    <property type="term" value="F:ATP binding"/>
    <property type="evidence" value="ECO:0007669"/>
    <property type="project" value="UniProtKB-KW"/>
</dbReference>
<dbReference type="PROSITE" id="PS50893">
    <property type="entry name" value="ABC_TRANSPORTER_2"/>
    <property type="match status" value="1"/>
</dbReference>
<dbReference type="Gene3D" id="1.20.1560.10">
    <property type="entry name" value="ABC transporter type 1, transmembrane domain"/>
    <property type="match status" value="1"/>
</dbReference>
<feature type="transmembrane region" description="Helical" evidence="9">
    <location>
        <begin position="159"/>
        <end position="177"/>
    </location>
</feature>
<feature type="transmembrane region" description="Helical" evidence="9">
    <location>
        <begin position="239"/>
        <end position="261"/>
    </location>
</feature>
<dbReference type="KEGG" id="sfc:Spiaf_1946"/>
<evidence type="ECO:0000256" key="3">
    <source>
        <dbReference type="ARBA" id="ARBA00022475"/>
    </source>
</evidence>
<dbReference type="SUPFAM" id="SSF90123">
    <property type="entry name" value="ABC transporter transmembrane region"/>
    <property type="match status" value="1"/>
</dbReference>
<keyword evidence="2" id="KW-0813">Transport</keyword>
<dbReference type="Proteomes" id="UP000007383">
    <property type="component" value="Chromosome"/>
</dbReference>
<dbReference type="SUPFAM" id="SSF52540">
    <property type="entry name" value="P-loop containing nucleoside triphosphate hydrolases"/>
    <property type="match status" value="1"/>
</dbReference>
<dbReference type="GO" id="GO:0005886">
    <property type="term" value="C:plasma membrane"/>
    <property type="evidence" value="ECO:0007669"/>
    <property type="project" value="UniProtKB-SubCell"/>
</dbReference>
<evidence type="ECO:0000256" key="9">
    <source>
        <dbReference type="SAM" id="Phobius"/>
    </source>
</evidence>
<evidence type="ECO:0000259" key="11">
    <source>
        <dbReference type="PROSITE" id="PS50929"/>
    </source>
</evidence>
<dbReference type="InterPro" id="IPR036640">
    <property type="entry name" value="ABC1_TM_sf"/>
</dbReference>
<dbReference type="SMART" id="SM00382">
    <property type="entry name" value="AAA"/>
    <property type="match status" value="1"/>
</dbReference>